<keyword evidence="3" id="KW-0695">RNA-directed DNA polymerase</keyword>
<dbReference type="Pfam" id="PF03372">
    <property type="entry name" value="Exo_endo_phos"/>
    <property type="match status" value="1"/>
</dbReference>
<dbReference type="Proteomes" id="UP001219518">
    <property type="component" value="Unassembled WGS sequence"/>
</dbReference>
<accession>A0AAE1I5R1</accession>
<name>A0AAE1I5R1_9NEOP</name>
<organism evidence="3 4">
    <name type="scientific">Frankliniella fusca</name>
    <dbReference type="NCBI Taxonomy" id="407009"/>
    <lineage>
        <taxon>Eukaryota</taxon>
        <taxon>Metazoa</taxon>
        <taxon>Ecdysozoa</taxon>
        <taxon>Arthropoda</taxon>
        <taxon>Hexapoda</taxon>
        <taxon>Insecta</taxon>
        <taxon>Pterygota</taxon>
        <taxon>Neoptera</taxon>
        <taxon>Paraneoptera</taxon>
        <taxon>Thysanoptera</taxon>
        <taxon>Terebrantia</taxon>
        <taxon>Thripoidea</taxon>
        <taxon>Thripidae</taxon>
        <taxon>Frankliniella</taxon>
    </lineage>
</organism>
<gene>
    <name evidence="3" type="ORF">KUF71_017901</name>
</gene>
<dbReference type="PANTHER" id="PTHR47510">
    <property type="entry name" value="REVERSE TRANSCRIPTASE DOMAIN-CONTAINING PROTEIN"/>
    <property type="match status" value="1"/>
</dbReference>
<reference evidence="3" key="2">
    <citation type="journal article" date="2023" name="BMC Genomics">
        <title>Pest status, molecular evolution, and epigenetic factors derived from the genome assembly of Frankliniella fusca, a thysanopteran phytovirus vector.</title>
        <authorList>
            <person name="Catto M.A."/>
            <person name="Labadie P.E."/>
            <person name="Jacobson A.L."/>
            <person name="Kennedy G.G."/>
            <person name="Srinivasan R."/>
            <person name="Hunt B.G."/>
        </authorList>
    </citation>
    <scope>NUCLEOTIDE SEQUENCE</scope>
    <source>
        <strain evidence="3">PL_HMW_Pooled</strain>
    </source>
</reference>
<dbReference type="EMBL" id="JAHWGI010001444">
    <property type="protein sequence ID" value="KAK3933313.1"/>
    <property type="molecule type" value="Genomic_DNA"/>
</dbReference>
<evidence type="ECO:0000259" key="2">
    <source>
        <dbReference type="Pfam" id="PF03372"/>
    </source>
</evidence>
<keyword evidence="3" id="KW-0548">Nucleotidyltransferase</keyword>
<dbReference type="InterPro" id="IPR036691">
    <property type="entry name" value="Endo/exonu/phosph_ase_sf"/>
</dbReference>
<dbReference type="SUPFAM" id="SSF56219">
    <property type="entry name" value="DNase I-like"/>
    <property type="match status" value="1"/>
</dbReference>
<evidence type="ECO:0000313" key="4">
    <source>
        <dbReference type="Proteomes" id="UP001219518"/>
    </source>
</evidence>
<dbReference type="Gene3D" id="3.30.70.1820">
    <property type="entry name" value="L1 transposable element, RRM domain"/>
    <property type="match status" value="1"/>
</dbReference>
<protein>
    <submittedName>
        <fullName evidence="3">RNA-directed DNA polymerase from mobile element jockey</fullName>
    </submittedName>
</protein>
<keyword evidence="1" id="KW-0175">Coiled coil</keyword>
<dbReference type="PANTHER" id="PTHR47510:SF3">
    <property type="entry name" value="ENDO_EXONUCLEASE_PHOSPHATASE DOMAIN-CONTAINING PROTEIN"/>
    <property type="match status" value="1"/>
</dbReference>
<keyword evidence="3" id="KW-0808">Transferase</keyword>
<feature type="coiled-coil region" evidence="1">
    <location>
        <begin position="41"/>
        <end position="82"/>
    </location>
</feature>
<dbReference type="GO" id="GO:0003964">
    <property type="term" value="F:RNA-directed DNA polymerase activity"/>
    <property type="evidence" value="ECO:0007669"/>
    <property type="project" value="UniProtKB-KW"/>
</dbReference>
<reference evidence="3" key="1">
    <citation type="submission" date="2021-07" db="EMBL/GenBank/DDBJ databases">
        <authorList>
            <person name="Catto M.A."/>
            <person name="Jacobson A."/>
            <person name="Kennedy G."/>
            <person name="Labadie P."/>
            <person name="Hunt B.G."/>
            <person name="Srinivasan R."/>
        </authorList>
    </citation>
    <scope>NUCLEOTIDE SEQUENCE</scope>
    <source>
        <strain evidence="3">PL_HMW_Pooled</strain>
        <tissue evidence="3">Head</tissue>
    </source>
</reference>
<dbReference type="Gene3D" id="3.60.10.10">
    <property type="entry name" value="Endonuclease/exonuclease/phosphatase"/>
    <property type="match status" value="1"/>
</dbReference>
<dbReference type="AlphaFoldDB" id="A0AAE1I5R1"/>
<feature type="domain" description="Endonuclease/exonuclease/phosphatase" evidence="2">
    <location>
        <begin position="226"/>
        <end position="356"/>
    </location>
</feature>
<proteinExistence type="predicted"/>
<evidence type="ECO:0000256" key="1">
    <source>
        <dbReference type="SAM" id="Coils"/>
    </source>
</evidence>
<dbReference type="InterPro" id="IPR005135">
    <property type="entry name" value="Endo/exonuclease/phosphatase"/>
</dbReference>
<evidence type="ECO:0000313" key="3">
    <source>
        <dbReference type="EMBL" id="KAK3933313.1"/>
    </source>
</evidence>
<keyword evidence="4" id="KW-1185">Reference proteome</keyword>
<comment type="caution">
    <text evidence="3">The sequence shown here is derived from an EMBL/GenBank/DDBJ whole genome shotgun (WGS) entry which is preliminary data.</text>
</comment>
<sequence>MASKLRSNKQTEKVAEMEKGDLEDLISRIVQGALKPLNETLQTLTDEVVTLKSELKAKDDRISKLENLVEIKVDELEQYGRRNNLRIFGVPEKQKEDTDSIVMEVSEKIGVHLNFSDIDRSHRVGRKGSSDRPIIVKFVSYARRSEVFGNKKHLKNTKIIIREDLTVCRLQLLKEAVSKFLHTKLLLIFMSARIDGSLNDFVLNISKEHQRNLKFVHINAQSLLSVTKQAEFIDTFSHAEIDVIIVSETWLKDNVQVNLSDYNSFYVNRSQKKMGGGVAIYVKSCYKAKLVSKSQGDIDRPEYILVDIMVGMEKILVAGIYRPPKIGYLDGFRDDIYKFTIDYKYTFIVGDLNARLESNSEETKIIVDTLSLCNQHCVPFEPTFHVIGCDSTLDVISSNCPDHLIDFGQRAAPGFSAHDLLYAVFDISIPSKLKKEISYRNFKNIVVEDLLDDVGGANWSSVYKSTDIDSKLNNFNDIMMSLMDKHAPVKTFVPQQCKQPWMVNDIRKLMKKRDKLREKFLKSNCPLDKENYRATRNKVKQVIRNAKARFYYSKFNRPGNTKATWATIRSLNINAPNTSSDLTVTVEDLNNHYASVSSVKFPEQISECMEKYLRGCGKKDINESFHFKYVFPEDVMEAIHTIKSNSKGVDLIPVNFIKMCLPLLHPVIDHIFNYSLQNGLFPSVWKKANILPIPKVRNPIVPKDYRPVSIICVLAKALEKVVHKQKQP</sequence>